<feature type="domain" description="HTH merR-type" evidence="2">
    <location>
        <begin position="8"/>
        <end position="77"/>
    </location>
</feature>
<organism evidence="3 4">
    <name type="scientific">Sporomusa silvacetica DSM 10669</name>
    <dbReference type="NCBI Taxonomy" id="1123289"/>
    <lineage>
        <taxon>Bacteria</taxon>
        <taxon>Bacillati</taxon>
        <taxon>Bacillota</taxon>
        <taxon>Negativicutes</taxon>
        <taxon>Selenomonadales</taxon>
        <taxon>Sporomusaceae</taxon>
        <taxon>Sporomusa</taxon>
    </lineage>
</organism>
<evidence type="ECO:0000313" key="4">
    <source>
        <dbReference type="Proteomes" id="UP000216752"/>
    </source>
</evidence>
<dbReference type="PANTHER" id="PTHR30204:SF85">
    <property type="entry name" value="MULTIDRUG-EFFLUX TRANSPORTER 2 REGULATOR"/>
    <property type="match status" value="1"/>
</dbReference>
<dbReference type="EMBL" id="CP155573">
    <property type="protein sequence ID" value="XFO67157.1"/>
    <property type="molecule type" value="Genomic_DNA"/>
</dbReference>
<dbReference type="InterPro" id="IPR011256">
    <property type="entry name" value="Reg_factor_effector_dom_sf"/>
</dbReference>
<accession>A0ABZ3IN67</accession>
<dbReference type="PANTHER" id="PTHR30204">
    <property type="entry name" value="REDOX-CYCLING DRUG-SENSING TRANSCRIPTIONAL ACTIVATOR SOXR"/>
    <property type="match status" value="1"/>
</dbReference>
<gene>
    <name evidence="3" type="ORF">SPSIL_033460</name>
</gene>
<sequence length="276" mass="32414">MYDFLQKKFTTGQFAALYGINKRTLMYYDSIDLFKPAIVKKNGYRYYTYGQSCLFDVIQLLRKLRLPLEEIKKHLTHCTPQKTRTLLYNQNHILEQEIAELMWLQKVVQNKIRSMEANLDMDYSKIEIIESKARAIVVSEPAFEVSMEQSMKVMLKFMHDCYHTRTYNGYPLGYMMDAEKVQQGNFNQLTNCFYHIDENNSEAMNRTYKPAGRYLVGYYRGPWTEMDPAFQQLADYANNHGLTFIGHAYLESILDDTTAAVEDPYYCEAKISILLK</sequence>
<dbReference type="RefSeq" id="WP_094606598.1">
    <property type="nucleotide sequence ID" value="NZ_CP155573.1"/>
</dbReference>
<dbReference type="Gene3D" id="3.20.80.10">
    <property type="entry name" value="Regulatory factor, effector binding domain"/>
    <property type="match status" value="1"/>
</dbReference>
<dbReference type="PROSITE" id="PS50937">
    <property type="entry name" value="HTH_MERR_2"/>
    <property type="match status" value="1"/>
</dbReference>
<name>A0ABZ3IN67_9FIRM</name>
<reference evidence="3" key="1">
    <citation type="submission" date="2024-05" db="EMBL/GenBank/DDBJ databases">
        <title>Isolation and characterization of Sporomusa carbonis sp. nov., a carboxydotrophic hydrogenogen in the genus of Sporomusa isolated from a charcoal burning pile.</title>
        <authorList>
            <person name="Boeer T."/>
            <person name="Rosenbaum F."/>
            <person name="Eysell L."/>
            <person name="Mueller V."/>
            <person name="Daniel R."/>
            <person name="Poehlein A."/>
        </authorList>
    </citation>
    <scope>NUCLEOTIDE SEQUENCE [LARGE SCALE GENOMIC DNA]</scope>
    <source>
        <strain evidence="3">DSM 10669</strain>
    </source>
</reference>
<dbReference type="InterPro" id="IPR047057">
    <property type="entry name" value="MerR_fam"/>
</dbReference>
<evidence type="ECO:0000256" key="1">
    <source>
        <dbReference type="ARBA" id="ARBA00023125"/>
    </source>
</evidence>
<dbReference type="Pfam" id="PF13411">
    <property type="entry name" value="MerR_1"/>
    <property type="match status" value="1"/>
</dbReference>
<dbReference type="Proteomes" id="UP000216752">
    <property type="component" value="Chromosome"/>
</dbReference>
<dbReference type="Gene3D" id="1.10.1660.10">
    <property type="match status" value="1"/>
</dbReference>
<keyword evidence="1" id="KW-0238">DNA-binding</keyword>
<dbReference type="SUPFAM" id="SSF55136">
    <property type="entry name" value="Probable bacterial effector-binding domain"/>
    <property type="match status" value="1"/>
</dbReference>
<dbReference type="InterPro" id="IPR009061">
    <property type="entry name" value="DNA-bd_dom_put_sf"/>
</dbReference>
<dbReference type="SMART" id="SM00422">
    <property type="entry name" value="HTH_MERR"/>
    <property type="match status" value="1"/>
</dbReference>
<dbReference type="SUPFAM" id="SSF46955">
    <property type="entry name" value="Putative DNA-binding domain"/>
    <property type="match status" value="1"/>
</dbReference>
<proteinExistence type="predicted"/>
<protein>
    <recommendedName>
        <fullName evidence="2">HTH merR-type domain-containing protein</fullName>
    </recommendedName>
</protein>
<keyword evidence="4" id="KW-1185">Reference proteome</keyword>
<evidence type="ECO:0000259" key="2">
    <source>
        <dbReference type="PROSITE" id="PS50937"/>
    </source>
</evidence>
<evidence type="ECO:0000313" key="3">
    <source>
        <dbReference type="EMBL" id="XFO67157.1"/>
    </source>
</evidence>
<dbReference type="InterPro" id="IPR000551">
    <property type="entry name" value="MerR-type_HTH_dom"/>
</dbReference>